<dbReference type="AlphaFoldDB" id="A0A2A4HGT8"/>
<evidence type="ECO:0000313" key="2">
    <source>
        <dbReference type="Proteomes" id="UP000218677"/>
    </source>
</evidence>
<sequence length="213" mass="23554">MDRQMSRSDRLITHMDNALRTLVSNAVITRRVDPSAAVAEMAFDDVERRHVAGVVRSAHLATVSVQGFCQGQMALIKLPASRRQVEPSQQETIDHLAWCNQRLVQLNSRTSYFMPACYGVSLGLGLTAGAISDRFGLGVAAVTKELISQQLNEQSTQLPEGDQRTRTLFRQMAADNRHHAQLSVEASGTRFPAPVKWGIRIFTGGILKVAYYT</sequence>
<dbReference type="PANTHER" id="PTHR11237">
    <property type="entry name" value="COENZYME Q10 BIOSYNTHESIS PROTEIN 7"/>
    <property type="match status" value="1"/>
</dbReference>
<accession>A0A2A4HGT8</accession>
<proteinExistence type="predicted"/>
<dbReference type="InterPro" id="IPR011566">
    <property type="entry name" value="Ubq_synth_Coq7"/>
</dbReference>
<comment type="caution">
    <text evidence="1">The sequence shown here is derived from an EMBL/GenBank/DDBJ whole genome shotgun (WGS) entry which is preliminary data.</text>
</comment>
<keyword evidence="1" id="KW-0830">Ubiquinone</keyword>
<organism evidence="1 2">
    <name type="scientific">Vreelandella nigrificans</name>
    <dbReference type="NCBI Taxonomy" id="2042704"/>
    <lineage>
        <taxon>Bacteria</taxon>
        <taxon>Pseudomonadati</taxon>
        <taxon>Pseudomonadota</taxon>
        <taxon>Gammaproteobacteria</taxon>
        <taxon>Oceanospirillales</taxon>
        <taxon>Halomonadaceae</taxon>
        <taxon>Vreelandella</taxon>
    </lineage>
</organism>
<evidence type="ECO:0000313" key="1">
    <source>
        <dbReference type="EMBL" id="PCF93587.1"/>
    </source>
</evidence>
<dbReference type="PANTHER" id="PTHR11237:SF4">
    <property type="entry name" value="5-DEMETHOXYUBIQUINONE HYDROXYLASE, MITOCHONDRIAL"/>
    <property type="match status" value="1"/>
</dbReference>
<dbReference type="GO" id="GO:0006744">
    <property type="term" value="P:ubiquinone biosynthetic process"/>
    <property type="evidence" value="ECO:0007669"/>
    <property type="project" value="InterPro"/>
</dbReference>
<gene>
    <name evidence="1" type="ORF">CPA45_21680</name>
</gene>
<dbReference type="Proteomes" id="UP000218677">
    <property type="component" value="Unassembled WGS sequence"/>
</dbReference>
<reference evidence="2" key="1">
    <citation type="submission" date="2017-09" db="EMBL/GenBank/DDBJ databases">
        <authorList>
            <person name="Cho G.-S."/>
            <person name="Oguntoyinbo F.A."/>
            <person name="Cnockaert M."/>
            <person name="Kabisch J."/>
            <person name="Neve H."/>
            <person name="Bockelmann W."/>
            <person name="Wenning M."/>
            <person name="Franz C.M."/>
            <person name="Vandamme P."/>
        </authorList>
    </citation>
    <scope>NUCLEOTIDE SEQUENCE [LARGE SCALE GENOMIC DNA]</scope>
    <source>
        <strain evidence="2">MBT G8648</strain>
    </source>
</reference>
<keyword evidence="2" id="KW-1185">Reference proteome</keyword>
<dbReference type="EMBL" id="NWUX01000036">
    <property type="protein sequence ID" value="PCF93587.1"/>
    <property type="molecule type" value="Genomic_DNA"/>
</dbReference>
<dbReference type="GO" id="GO:0004497">
    <property type="term" value="F:monooxygenase activity"/>
    <property type="evidence" value="ECO:0007669"/>
    <property type="project" value="InterPro"/>
</dbReference>
<dbReference type="OrthoDB" id="5192789at2"/>
<dbReference type="Pfam" id="PF03232">
    <property type="entry name" value="COQ7"/>
    <property type="match status" value="1"/>
</dbReference>
<protein>
    <submittedName>
        <fullName evidence="1">Demethoxyubiquinone hydroxylase family protein</fullName>
    </submittedName>
</protein>
<name>A0A2A4HGT8_9GAMM</name>